<feature type="domain" description="Jacalin-type lectin" evidence="4">
    <location>
        <begin position="724"/>
        <end position="866"/>
    </location>
</feature>
<feature type="domain" description="Jacalin-type lectin" evidence="4">
    <location>
        <begin position="1029"/>
        <end position="1174"/>
    </location>
</feature>
<feature type="domain" description="TIR" evidence="3">
    <location>
        <begin position="6"/>
        <end position="179"/>
    </location>
</feature>
<dbReference type="PANTHER" id="PTHR47293">
    <property type="entry name" value="JACALIN-RELATED LECTIN 3"/>
    <property type="match status" value="1"/>
</dbReference>
<dbReference type="SMART" id="SM00255">
    <property type="entry name" value="TIR"/>
    <property type="match status" value="1"/>
</dbReference>
<keyword evidence="2" id="KW-0430">Lectin</keyword>
<dbReference type="PANTHER" id="PTHR47293:SF68">
    <property type="entry name" value="JACALIN-RELATED LECTIN 3"/>
    <property type="match status" value="1"/>
</dbReference>
<dbReference type="Pfam" id="PF01419">
    <property type="entry name" value="Jacalin"/>
    <property type="match status" value="6"/>
</dbReference>
<evidence type="ECO:0000313" key="6">
    <source>
        <dbReference type="Proteomes" id="UP001634007"/>
    </source>
</evidence>
<dbReference type="FunFam" id="2.100.10.30:FF:000001">
    <property type="entry name" value="Jacalin-related lectin 33"/>
    <property type="match status" value="4"/>
</dbReference>
<name>A0ABD3KMZ5_EUCGL</name>
<feature type="domain" description="Jacalin-type lectin" evidence="4">
    <location>
        <begin position="874"/>
        <end position="1022"/>
    </location>
</feature>
<dbReference type="SMART" id="SM00915">
    <property type="entry name" value="Jacalin"/>
    <property type="match status" value="6"/>
</dbReference>
<gene>
    <name evidence="5" type="ORF">ACJRO7_021897</name>
</gene>
<dbReference type="Gene3D" id="1.10.8.430">
    <property type="entry name" value="Helical domain of apoptotic protease-activating factors"/>
    <property type="match status" value="1"/>
</dbReference>
<dbReference type="SUPFAM" id="SSF51101">
    <property type="entry name" value="Mannose-binding lectins"/>
    <property type="match status" value="6"/>
</dbReference>
<dbReference type="Gene3D" id="2.100.10.30">
    <property type="entry name" value="Jacalin-like lectin domain"/>
    <property type="match status" value="6"/>
</dbReference>
<feature type="domain" description="Jacalin-type lectin" evidence="4">
    <location>
        <begin position="428"/>
        <end position="568"/>
    </location>
</feature>
<comment type="similarity">
    <text evidence="1">Belongs to the jacalin lectin family.</text>
</comment>
<sequence>MSSHQWKRDVFVSFRGKDVRKNFISHLFRELDRAGIDCFSDEDPQDTGEYINDKLLGAIRRARFALIVFTRNYADSKSCLNELVEILDCRRQLKNDGHVVVSIFHGVSTDDVSKLTSGSEFAQGFERLCEIKRDDAQIKKWRDALEEATHLSGLHLENHAHGNEAKLTEMIVHYLSEKIRQTQPLYFVNNAIGVDHLANDVISLLKKGCKEDVRMIGICGTEQIGKTTVAVVACDGICGEFECSVFLGEIGEANRSDLLGLQKKLLQNLVKEERVKMYDIHTNINEIKRKMRRKKILLVLDNVTNKEQMKHFGAGDRESFCPGSRILITTRDRDLLKDLKVDDKYIVNGLNPDHALQLFCHYAFKRSEPKQGYEALSQSLFHYAGGHPSALKRLGSFLSDKSKDKWHEILDKLVRSPYLDCIDGSLPLKSDGPHGGQRGGAYDDKTYTGVRQISVLVDKVINSITIDYDQDGCLVRSSEHGGHLCGDLFTVKLDYPNEHLTSISGHIRNYRIPTFIQSLKFDTNNRTYGPFGFEQGQFFRSQVDGRRIIGFHGNCGAYLDSIGAHFGPISHAFPFEVVGPFGGDYGTNIWDDGKHTDVREIVVGFDSTINFISVLYDKHGRPVGPFTHGTNGGGKTYRIKLDYPSEYLTSISGYIGEVSGLTILRSLTIHTNEKCYIPFGTAEGRYFSFPYTGGKIVGFHGSCDSTHLGSIGAYYEPIPHTHPSKVFGPFGGESGDPWDDGRYIDIKRIVVRYDGSFIHSIAFDYVDGNGSIRSIRHGGSGGEITFEVELVPADEYITSFAGYLENAKDKGTLINSLTFQTNKRILGPIGREEGAYFSLPSEAGKIIGFLGTSGDYLESIGAQAELRSNKLYPFKSVGLFGRSNASFWDDGNTHTNVRKIIVELEPSKGPWIQSIAFQYEEENRELWQSDTHGGINGNEFHIIRNVHTIKIDAVDEYLTSISAYFHLGGITSLTFQTNKKTIGPIGEEKGWHFSSPATGGKIVGFYGRSDKHLEAIGAHFEPISYLYPVKSIGPFGGLGGHAWYDGKFNGVIEVQVMHDDVIRHIMFVYDKSGEEVRSNRHGGHDKDARITRVRLDYPREYLTSISGYKREDGQKNINNAIIQSLTFHSNRRRIGPFGKETGNYFWYPATGSKIIGFYGTCGKTLNSIGVYAEPIPHLYPFKTVGAFGGSGGTPWDDGVHTDVRGFYVIASNIIHSIRIAYDNNGSFIECPQHGGEDGSPGIWVYLDYPKERLVSISGWMDKNGSTPYTTIHNLEIHTTYTTYGPYGLSAESMNARKMLRKFRIPKQSGDGRIVGFFGRARTRLNSIGARLEPY</sequence>
<organism evidence="5 6">
    <name type="scientific">Eucalyptus globulus</name>
    <name type="common">Tasmanian blue gum</name>
    <dbReference type="NCBI Taxonomy" id="34317"/>
    <lineage>
        <taxon>Eukaryota</taxon>
        <taxon>Viridiplantae</taxon>
        <taxon>Streptophyta</taxon>
        <taxon>Embryophyta</taxon>
        <taxon>Tracheophyta</taxon>
        <taxon>Spermatophyta</taxon>
        <taxon>Magnoliopsida</taxon>
        <taxon>eudicotyledons</taxon>
        <taxon>Gunneridae</taxon>
        <taxon>Pentapetalae</taxon>
        <taxon>rosids</taxon>
        <taxon>malvids</taxon>
        <taxon>Myrtales</taxon>
        <taxon>Myrtaceae</taxon>
        <taxon>Myrtoideae</taxon>
        <taxon>Eucalypteae</taxon>
        <taxon>Eucalyptus</taxon>
    </lineage>
</organism>
<keyword evidence="6" id="KW-1185">Reference proteome</keyword>
<dbReference type="InterPro" id="IPR035897">
    <property type="entry name" value="Toll_tir_struct_dom_sf"/>
</dbReference>
<dbReference type="InterPro" id="IPR002182">
    <property type="entry name" value="NB-ARC"/>
</dbReference>
<protein>
    <submittedName>
        <fullName evidence="5">Uncharacterized protein</fullName>
    </submittedName>
</protein>
<evidence type="ECO:0000256" key="1">
    <source>
        <dbReference type="ARBA" id="ARBA00006568"/>
    </source>
</evidence>
<reference evidence="5 6" key="1">
    <citation type="submission" date="2024-11" db="EMBL/GenBank/DDBJ databases">
        <title>Chromosome-level genome assembly of Eucalyptus globulus Labill. provides insights into its genome evolution.</title>
        <authorList>
            <person name="Li X."/>
        </authorList>
    </citation>
    <scope>NUCLEOTIDE SEQUENCE [LARGE SCALE GENOMIC DNA]</scope>
    <source>
        <strain evidence="5">CL2024</strain>
        <tissue evidence="5">Fresh tender leaves</tissue>
    </source>
</reference>
<dbReference type="Pfam" id="PF01582">
    <property type="entry name" value="TIR"/>
    <property type="match status" value="1"/>
</dbReference>
<comment type="caution">
    <text evidence="5">The sequence shown here is derived from an EMBL/GenBank/DDBJ whole genome shotgun (WGS) entry which is preliminary data.</text>
</comment>
<dbReference type="Gene3D" id="3.40.50.300">
    <property type="entry name" value="P-loop containing nucleotide triphosphate hydrolases"/>
    <property type="match status" value="1"/>
</dbReference>
<dbReference type="InterPro" id="IPR042197">
    <property type="entry name" value="Apaf_helical"/>
</dbReference>
<dbReference type="Pfam" id="PF00931">
    <property type="entry name" value="NB-ARC"/>
    <property type="match status" value="1"/>
</dbReference>
<evidence type="ECO:0000256" key="2">
    <source>
        <dbReference type="ARBA" id="ARBA00022734"/>
    </source>
</evidence>
<feature type="domain" description="Jacalin-type lectin" evidence="4">
    <location>
        <begin position="575"/>
        <end position="717"/>
    </location>
</feature>
<evidence type="ECO:0000259" key="4">
    <source>
        <dbReference type="PROSITE" id="PS51752"/>
    </source>
</evidence>
<dbReference type="EMBL" id="JBJKBG010000005">
    <property type="protein sequence ID" value="KAL3740697.1"/>
    <property type="molecule type" value="Genomic_DNA"/>
</dbReference>
<proteinExistence type="inferred from homology"/>
<dbReference type="InterPro" id="IPR033734">
    <property type="entry name" value="Jacalin-like_lectin_dom_plant"/>
</dbReference>
<dbReference type="InterPro" id="IPR000157">
    <property type="entry name" value="TIR_dom"/>
</dbReference>
<evidence type="ECO:0000313" key="5">
    <source>
        <dbReference type="EMBL" id="KAL3740697.1"/>
    </source>
</evidence>
<dbReference type="InterPro" id="IPR001229">
    <property type="entry name" value="Jacalin-like_lectin_dom"/>
</dbReference>
<evidence type="ECO:0000259" key="3">
    <source>
        <dbReference type="PROSITE" id="PS50104"/>
    </source>
</evidence>
<dbReference type="InterPro" id="IPR027417">
    <property type="entry name" value="P-loop_NTPase"/>
</dbReference>
<dbReference type="Gene3D" id="3.40.50.10140">
    <property type="entry name" value="Toll/interleukin-1 receptor homology (TIR) domain"/>
    <property type="match status" value="1"/>
</dbReference>
<dbReference type="PRINTS" id="PR00364">
    <property type="entry name" value="DISEASERSIST"/>
</dbReference>
<dbReference type="GO" id="GO:0030246">
    <property type="term" value="F:carbohydrate binding"/>
    <property type="evidence" value="ECO:0007669"/>
    <property type="project" value="UniProtKB-KW"/>
</dbReference>
<dbReference type="PROSITE" id="PS50104">
    <property type="entry name" value="TIR"/>
    <property type="match status" value="1"/>
</dbReference>
<accession>A0ABD3KMZ5</accession>
<dbReference type="SUPFAM" id="SSF52200">
    <property type="entry name" value="Toll/Interleukin receptor TIR domain"/>
    <property type="match status" value="1"/>
</dbReference>
<dbReference type="PROSITE" id="PS51752">
    <property type="entry name" value="JACALIN_LECTIN"/>
    <property type="match status" value="6"/>
</dbReference>
<dbReference type="SUPFAM" id="SSF52540">
    <property type="entry name" value="P-loop containing nucleoside triphosphate hydrolases"/>
    <property type="match status" value="1"/>
</dbReference>
<dbReference type="CDD" id="cd09612">
    <property type="entry name" value="Jacalin"/>
    <property type="match status" value="5"/>
</dbReference>
<feature type="domain" description="Jacalin-type lectin" evidence="4">
    <location>
        <begin position="1181"/>
        <end position="1333"/>
    </location>
</feature>
<dbReference type="InterPro" id="IPR036404">
    <property type="entry name" value="Jacalin-like_lectin_dom_sf"/>
</dbReference>
<dbReference type="Proteomes" id="UP001634007">
    <property type="component" value="Unassembled WGS sequence"/>
</dbReference>